<proteinExistence type="inferred from homology"/>
<comment type="catalytic activity">
    <reaction evidence="1">
        <text>a ribonucleoside 5'-phosphate + H2O = a ribonucleoside + phosphate</text>
        <dbReference type="Rhea" id="RHEA:12484"/>
        <dbReference type="ChEBI" id="CHEBI:15377"/>
        <dbReference type="ChEBI" id="CHEBI:18254"/>
        <dbReference type="ChEBI" id="CHEBI:43474"/>
        <dbReference type="ChEBI" id="CHEBI:58043"/>
        <dbReference type="EC" id="3.1.3.5"/>
    </reaction>
</comment>
<dbReference type="InterPro" id="IPR008334">
    <property type="entry name" value="5'-Nucleotdase_C"/>
</dbReference>
<protein>
    <recommendedName>
        <fullName evidence="3">5'-nucleotidase</fullName>
        <ecNumber evidence="3">3.1.3.5</ecNumber>
    </recommendedName>
</protein>
<dbReference type="EMBL" id="JANEYF010003623">
    <property type="protein sequence ID" value="KAJ8935106.1"/>
    <property type="molecule type" value="Genomic_DNA"/>
</dbReference>
<dbReference type="InterPro" id="IPR036907">
    <property type="entry name" value="5'-Nucleotdase_C_sf"/>
</dbReference>
<evidence type="ECO:0000256" key="1">
    <source>
        <dbReference type="ARBA" id="ARBA00000815"/>
    </source>
</evidence>
<evidence type="ECO:0000256" key="3">
    <source>
        <dbReference type="ARBA" id="ARBA00012643"/>
    </source>
</evidence>
<dbReference type="EC" id="3.1.3.5" evidence="3"/>
<feature type="domain" description="5'-Nucleotidase C-terminal" evidence="4">
    <location>
        <begin position="53"/>
        <end position="221"/>
    </location>
</feature>
<dbReference type="AlphaFoldDB" id="A0AAV8X8Y5"/>
<dbReference type="GO" id="GO:0008253">
    <property type="term" value="F:5'-nucleotidase activity"/>
    <property type="evidence" value="ECO:0007669"/>
    <property type="project" value="UniProtKB-EC"/>
</dbReference>
<dbReference type="Proteomes" id="UP001162156">
    <property type="component" value="Unassembled WGS sequence"/>
</dbReference>
<dbReference type="FunFam" id="3.90.780.10:FF:000015">
    <property type="entry name" value="Trifunctional nucleotide phosphoesterase protein YfkN"/>
    <property type="match status" value="1"/>
</dbReference>
<evidence type="ECO:0000256" key="2">
    <source>
        <dbReference type="ARBA" id="ARBA00006654"/>
    </source>
</evidence>
<sequence length="250" mass="27751">MRRLNLTFDDNGDLTYFAGQPELLDGFVPQDEDVLRMLDKYRPKIDELNTTPVGKCKVILDGDSARCRHEECNFGNLITDAFVFYKASVSVEKWTEAPIGLYNGGGIRNTIEPVNGDVTKGELLGAIPFGSQILTLKLNGSNLIKTLEIGARSNGETSSGEFLQVSGLRVVYDMSKPPMSRVVSVKARCGICNIPNYEDIDPNKNYTIVTTSFLSVDSGDGHYILTEQSFDRMTEDLNDVDTVAWYIEKI</sequence>
<accession>A0AAV8X8Y5</accession>
<dbReference type="SUPFAM" id="SSF55816">
    <property type="entry name" value="5'-nucleotidase (syn. UDP-sugar hydrolase), C-terminal domain"/>
    <property type="match status" value="1"/>
</dbReference>
<gene>
    <name evidence="5" type="ORF">NQ314_013002</name>
</gene>
<reference evidence="5" key="1">
    <citation type="journal article" date="2023" name="Insect Mol. Biol.">
        <title>Genome sequencing provides insights into the evolution of gene families encoding plant cell wall-degrading enzymes in longhorned beetles.</title>
        <authorList>
            <person name="Shin N.R."/>
            <person name="Okamura Y."/>
            <person name="Kirsch R."/>
            <person name="Pauchet Y."/>
        </authorList>
    </citation>
    <scope>NUCLEOTIDE SEQUENCE</scope>
    <source>
        <strain evidence="5">RBIC_L_NR</strain>
    </source>
</reference>
<dbReference type="PANTHER" id="PTHR11575">
    <property type="entry name" value="5'-NUCLEOTIDASE-RELATED"/>
    <property type="match status" value="1"/>
</dbReference>
<dbReference type="InterPro" id="IPR006179">
    <property type="entry name" value="5_nucleotidase/apyrase"/>
</dbReference>
<dbReference type="GO" id="GO:0006196">
    <property type="term" value="P:AMP catabolic process"/>
    <property type="evidence" value="ECO:0007669"/>
    <property type="project" value="TreeGrafter"/>
</dbReference>
<keyword evidence="6" id="KW-1185">Reference proteome</keyword>
<dbReference type="Gene3D" id="3.90.780.10">
    <property type="entry name" value="5'-Nucleotidase, C-terminal domain"/>
    <property type="match status" value="1"/>
</dbReference>
<dbReference type="Pfam" id="PF02872">
    <property type="entry name" value="5_nucleotid_C"/>
    <property type="match status" value="1"/>
</dbReference>
<organism evidence="5 6">
    <name type="scientific">Rhamnusium bicolor</name>
    <dbReference type="NCBI Taxonomy" id="1586634"/>
    <lineage>
        <taxon>Eukaryota</taxon>
        <taxon>Metazoa</taxon>
        <taxon>Ecdysozoa</taxon>
        <taxon>Arthropoda</taxon>
        <taxon>Hexapoda</taxon>
        <taxon>Insecta</taxon>
        <taxon>Pterygota</taxon>
        <taxon>Neoptera</taxon>
        <taxon>Endopterygota</taxon>
        <taxon>Coleoptera</taxon>
        <taxon>Polyphaga</taxon>
        <taxon>Cucujiformia</taxon>
        <taxon>Chrysomeloidea</taxon>
        <taxon>Cerambycidae</taxon>
        <taxon>Lepturinae</taxon>
        <taxon>Rhagiini</taxon>
        <taxon>Rhamnusium</taxon>
    </lineage>
</organism>
<evidence type="ECO:0000313" key="6">
    <source>
        <dbReference type="Proteomes" id="UP001162156"/>
    </source>
</evidence>
<dbReference type="PANTHER" id="PTHR11575:SF24">
    <property type="entry name" value="5'-NUCLEOTIDASE"/>
    <property type="match status" value="1"/>
</dbReference>
<evidence type="ECO:0000313" key="5">
    <source>
        <dbReference type="EMBL" id="KAJ8935106.1"/>
    </source>
</evidence>
<comment type="caution">
    <text evidence="5">The sequence shown here is derived from an EMBL/GenBank/DDBJ whole genome shotgun (WGS) entry which is preliminary data.</text>
</comment>
<dbReference type="GO" id="GO:0005886">
    <property type="term" value="C:plasma membrane"/>
    <property type="evidence" value="ECO:0007669"/>
    <property type="project" value="TreeGrafter"/>
</dbReference>
<comment type="similarity">
    <text evidence="2">Belongs to the 5'-nucleotidase family.</text>
</comment>
<evidence type="ECO:0000259" key="4">
    <source>
        <dbReference type="Pfam" id="PF02872"/>
    </source>
</evidence>
<dbReference type="PRINTS" id="PR01607">
    <property type="entry name" value="APYRASEFAMLY"/>
</dbReference>
<name>A0AAV8X8Y5_9CUCU</name>